<gene>
    <name evidence="1" type="ORF">R3P38DRAFT_2813600</name>
</gene>
<organism evidence="1 2">
    <name type="scientific">Favolaschia claudopus</name>
    <dbReference type="NCBI Taxonomy" id="2862362"/>
    <lineage>
        <taxon>Eukaryota</taxon>
        <taxon>Fungi</taxon>
        <taxon>Dikarya</taxon>
        <taxon>Basidiomycota</taxon>
        <taxon>Agaricomycotina</taxon>
        <taxon>Agaricomycetes</taxon>
        <taxon>Agaricomycetidae</taxon>
        <taxon>Agaricales</taxon>
        <taxon>Marasmiineae</taxon>
        <taxon>Mycenaceae</taxon>
        <taxon>Favolaschia</taxon>
    </lineage>
</organism>
<sequence>MYIATSTQLSTSIPVNLVATARDSAIFKIPRKSANCICDFDWSAAECDTCLESRGKIHTARAKFDYAFQLLDGRRPADHRYATQRGFSSSADSNLKGGGIIVSTTAGLLVKQRRCTYAPRTLSTLPPQLVLGDEDPYPFRCRRLNHSFYVANEIPTSRCDKDDDLPPRNVNALLVLTIFNPLLQPKPKRRVSAVILAENALPAHENELGLETAHLLHRRSKFNGNTPIKACSWSKTISVDDLE</sequence>
<evidence type="ECO:0000313" key="1">
    <source>
        <dbReference type="EMBL" id="KAK6971698.1"/>
    </source>
</evidence>
<reference evidence="1 2" key="1">
    <citation type="journal article" date="2024" name="J Genomics">
        <title>Draft genome sequencing and assembly of Favolaschia claudopus CIRM-BRFM 2984 isolated from oak limbs.</title>
        <authorList>
            <person name="Navarro D."/>
            <person name="Drula E."/>
            <person name="Chaduli D."/>
            <person name="Cazenave R."/>
            <person name="Ahrendt S."/>
            <person name="Wang J."/>
            <person name="Lipzen A."/>
            <person name="Daum C."/>
            <person name="Barry K."/>
            <person name="Grigoriev I.V."/>
            <person name="Favel A."/>
            <person name="Rosso M.N."/>
            <person name="Martin F."/>
        </authorList>
    </citation>
    <scope>NUCLEOTIDE SEQUENCE [LARGE SCALE GENOMIC DNA]</scope>
    <source>
        <strain evidence="1 2">CIRM-BRFM 2984</strain>
    </source>
</reference>
<dbReference type="Proteomes" id="UP001362999">
    <property type="component" value="Unassembled WGS sequence"/>
</dbReference>
<comment type="caution">
    <text evidence="1">The sequence shown here is derived from an EMBL/GenBank/DDBJ whole genome shotgun (WGS) entry which is preliminary data.</text>
</comment>
<evidence type="ECO:0000313" key="2">
    <source>
        <dbReference type="Proteomes" id="UP001362999"/>
    </source>
</evidence>
<dbReference type="AlphaFoldDB" id="A0AAV9Z5B2"/>
<keyword evidence="2" id="KW-1185">Reference proteome</keyword>
<proteinExistence type="predicted"/>
<accession>A0AAV9Z5B2</accession>
<protein>
    <submittedName>
        <fullName evidence="1">Uncharacterized protein</fullName>
    </submittedName>
</protein>
<dbReference type="EMBL" id="JAWWNJ010000206">
    <property type="protein sequence ID" value="KAK6971698.1"/>
    <property type="molecule type" value="Genomic_DNA"/>
</dbReference>
<name>A0AAV9Z5B2_9AGAR</name>